<sequence>MEALRDTGSSVDLISFKNVKESDLTGDYVWARQALTNEHTSLALAEIDLEIHGVRLKTKAAVLDPSVERKHYLLGNKTQELIDAIKKNPYSPELINLVVTRSQTKIARTEREDGFLDSIVGSAVGKGSSTIGGDMCEEERGNNPLNDGREQKFYPQPKWTTILF</sequence>
<organism evidence="2 3">
    <name type="scientific">Araneus ventricosus</name>
    <name type="common">Orbweaver spider</name>
    <name type="synonym">Epeira ventricosa</name>
    <dbReference type="NCBI Taxonomy" id="182803"/>
    <lineage>
        <taxon>Eukaryota</taxon>
        <taxon>Metazoa</taxon>
        <taxon>Ecdysozoa</taxon>
        <taxon>Arthropoda</taxon>
        <taxon>Chelicerata</taxon>
        <taxon>Arachnida</taxon>
        <taxon>Araneae</taxon>
        <taxon>Araneomorphae</taxon>
        <taxon>Entelegynae</taxon>
        <taxon>Araneoidea</taxon>
        <taxon>Araneidae</taxon>
        <taxon>Araneus</taxon>
    </lineage>
</organism>
<comment type="caution">
    <text evidence="2">The sequence shown here is derived from an EMBL/GenBank/DDBJ whole genome shotgun (WGS) entry which is preliminary data.</text>
</comment>
<protein>
    <submittedName>
        <fullName evidence="2">Uncharacterized protein</fullName>
    </submittedName>
</protein>
<keyword evidence="3" id="KW-1185">Reference proteome</keyword>
<accession>A0A4Y2N6W1</accession>
<reference evidence="2 3" key="1">
    <citation type="journal article" date="2019" name="Sci. Rep.">
        <title>Orb-weaving spider Araneus ventricosus genome elucidates the spidroin gene catalogue.</title>
        <authorList>
            <person name="Kono N."/>
            <person name="Nakamura H."/>
            <person name="Ohtoshi R."/>
            <person name="Moran D.A.P."/>
            <person name="Shinohara A."/>
            <person name="Yoshida Y."/>
            <person name="Fujiwara M."/>
            <person name="Mori M."/>
            <person name="Tomita M."/>
            <person name="Arakawa K."/>
        </authorList>
    </citation>
    <scope>NUCLEOTIDE SEQUENCE [LARGE SCALE GENOMIC DNA]</scope>
</reference>
<gene>
    <name evidence="2" type="ORF">AVEN_129385_1</name>
</gene>
<dbReference type="Proteomes" id="UP000499080">
    <property type="component" value="Unassembled WGS sequence"/>
</dbReference>
<dbReference type="EMBL" id="BGPR01008570">
    <property type="protein sequence ID" value="GBN34643.1"/>
    <property type="molecule type" value="Genomic_DNA"/>
</dbReference>
<evidence type="ECO:0000256" key="1">
    <source>
        <dbReference type="SAM" id="MobiDB-lite"/>
    </source>
</evidence>
<evidence type="ECO:0000313" key="3">
    <source>
        <dbReference type="Proteomes" id="UP000499080"/>
    </source>
</evidence>
<dbReference type="AlphaFoldDB" id="A0A4Y2N6W1"/>
<name>A0A4Y2N6W1_ARAVE</name>
<feature type="region of interest" description="Disordered" evidence="1">
    <location>
        <begin position="130"/>
        <end position="152"/>
    </location>
</feature>
<evidence type="ECO:0000313" key="2">
    <source>
        <dbReference type="EMBL" id="GBN34643.1"/>
    </source>
</evidence>
<proteinExistence type="predicted"/>